<evidence type="ECO:0000259" key="2">
    <source>
        <dbReference type="PROSITE" id="PS50110"/>
    </source>
</evidence>
<dbReference type="InterPro" id="IPR001789">
    <property type="entry name" value="Sig_transdc_resp-reg_receiver"/>
</dbReference>
<dbReference type="InterPro" id="IPR052048">
    <property type="entry name" value="ST_Response_Regulator"/>
</dbReference>
<dbReference type="PANTHER" id="PTHR43228:SF1">
    <property type="entry name" value="TWO-COMPONENT RESPONSE REGULATOR ARR22"/>
    <property type="match status" value="1"/>
</dbReference>
<feature type="compositionally biased region" description="Basic and acidic residues" evidence="1">
    <location>
        <begin position="143"/>
        <end position="159"/>
    </location>
</feature>
<feature type="region of interest" description="Disordered" evidence="1">
    <location>
        <begin position="135"/>
        <end position="185"/>
    </location>
</feature>
<protein>
    <submittedName>
        <fullName evidence="3">Chemotaxis protein CheYIII</fullName>
    </submittedName>
</protein>
<proteinExistence type="predicted"/>
<dbReference type="SMART" id="SM00448">
    <property type="entry name" value="REC"/>
    <property type="match status" value="1"/>
</dbReference>
<dbReference type="EMBL" id="UOEE01000245">
    <property type="protein sequence ID" value="VAV97340.1"/>
    <property type="molecule type" value="Genomic_DNA"/>
</dbReference>
<reference evidence="3" key="1">
    <citation type="submission" date="2018-06" db="EMBL/GenBank/DDBJ databases">
        <authorList>
            <person name="Zhirakovskaya E."/>
        </authorList>
    </citation>
    <scope>NUCLEOTIDE SEQUENCE</scope>
</reference>
<dbReference type="InterPro" id="IPR011006">
    <property type="entry name" value="CheY-like_superfamily"/>
</dbReference>
<accession>A0A3B0RV44</accession>
<evidence type="ECO:0000313" key="3">
    <source>
        <dbReference type="EMBL" id="VAV97340.1"/>
    </source>
</evidence>
<organism evidence="3">
    <name type="scientific">hydrothermal vent metagenome</name>
    <dbReference type="NCBI Taxonomy" id="652676"/>
    <lineage>
        <taxon>unclassified sequences</taxon>
        <taxon>metagenomes</taxon>
        <taxon>ecological metagenomes</taxon>
    </lineage>
</organism>
<dbReference type="AlphaFoldDB" id="A0A3B0RV44"/>
<dbReference type="Pfam" id="PF00072">
    <property type="entry name" value="Response_reg"/>
    <property type="match status" value="1"/>
</dbReference>
<sequence length="185" mass="21101">MERLRALIVDDNAHMINIIKTILRGFGIKHFYEAKDAADAFDTFKSEAIDIIFVDYQMDLLDGLDFIKLVRTADDSPAPFIPIIMITAYSERSRVITARDAGVTEFCNKPINAHEMFRKLVSVIDHPRDFVRTSSYFGPNRRRHDDTNHPGPFRRKDDGDRSEEDALPAETDAIIPKVQDFTAKG</sequence>
<dbReference type="PROSITE" id="PS50110">
    <property type="entry name" value="RESPONSE_REGULATORY"/>
    <property type="match status" value="1"/>
</dbReference>
<dbReference type="PANTHER" id="PTHR43228">
    <property type="entry name" value="TWO-COMPONENT RESPONSE REGULATOR"/>
    <property type="match status" value="1"/>
</dbReference>
<dbReference type="GO" id="GO:0000160">
    <property type="term" value="P:phosphorelay signal transduction system"/>
    <property type="evidence" value="ECO:0007669"/>
    <property type="project" value="InterPro"/>
</dbReference>
<gene>
    <name evidence="3" type="ORF">MNBD_ALPHA06-78</name>
</gene>
<feature type="domain" description="Response regulatory" evidence="2">
    <location>
        <begin position="5"/>
        <end position="124"/>
    </location>
</feature>
<dbReference type="SUPFAM" id="SSF52172">
    <property type="entry name" value="CheY-like"/>
    <property type="match status" value="1"/>
</dbReference>
<evidence type="ECO:0000256" key="1">
    <source>
        <dbReference type="SAM" id="MobiDB-lite"/>
    </source>
</evidence>
<name>A0A3B0RV44_9ZZZZ</name>
<dbReference type="Gene3D" id="3.40.50.2300">
    <property type="match status" value="1"/>
</dbReference>